<organism evidence="1 2">
    <name type="scientific">Candidatus Sysuiplasma superficiale</name>
    <dbReference type="NCBI Taxonomy" id="2823368"/>
    <lineage>
        <taxon>Archaea</taxon>
        <taxon>Methanobacteriati</taxon>
        <taxon>Thermoplasmatota</taxon>
        <taxon>Thermoplasmata</taxon>
        <taxon>Candidatus Sysuiplasmatales</taxon>
        <taxon>Candidatus Sysuiplasmataceae</taxon>
        <taxon>Candidatus Sysuiplasma</taxon>
    </lineage>
</organism>
<sequence length="139" mass="15676">MRSRGTAAEGALLKMILLEGIEAEHGSPSRPGDIIVPPNVIIELKDTINSSYSFKEHSGKGEAQLITLRGKVEQFPWIEVFYVVRFHRKDWRYFPIPESPGPLRLKEGRPIAHLMDMLKEKQALLANALRESAVSQSQI</sequence>
<protein>
    <submittedName>
        <fullName evidence="1">Uncharacterized protein</fullName>
    </submittedName>
</protein>
<comment type="caution">
    <text evidence="1">The sequence shown here is derived from an EMBL/GenBank/DDBJ whole genome shotgun (WGS) entry which is preliminary data.</text>
</comment>
<proteinExistence type="predicted"/>
<dbReference type="EMBL" id="JAHEAC010000061">
    <property type="protein sequence ID" value="MBX8644430.1"/>
    <property type="molecule type" value="Genomic_DNA"/>
</dbReference>
<name>A0A8J7YQ48_9ARCH</name>
<dbReference type="InterPro" id="IPR011856">
    <property type="entry name" value="tRNA_endonuc-like_dom_sf"/>
</dbReference>
<reference evidence="1" key="1">
    <citation type="submission" date="2021-05" db="EMBL/GenBank/DDBJ databases">
        <title>Genomic insights into ecological role and evolution of a novel Thermoplasmata order Candidatus Sysuiplasmatales.</title>
        <authorList>
            <person name="Yuan Y."/>
        </authorList>
    </citation>
    <scope>NUCLEOTIDE SEQUENCE</scope>
    <source>
        <strain evidence="1">TUT19-bin139</strain>
    </source>
</reference>
<dbReference type="GO" id="GO:0003676">
    <property type="term" value="F:nucleic acid binding"/>
    <property type="evidence" value="ECO:0007669"/>
    <property type="project" value="InterPro"/>
</dbReference>
<accession>A0A8J7YQ48</accession>
<dbReference type="AlphaFoldDB" id="A0A8J7YQ48"/>
<dbReference type="Proteomes" id="UP000750197">
    <property type="component" value="Unassembled WGS sequence"/>
</dbReference>
<dbReference type="Gene3D" id="3.40.1350.10">
    <property type="match status" value="1"/>
</dbReference>
<gene>
    <name evidence="1" type="ORF">KIY12_06900</name>
</gene>
<evidence type="ECO:0000313" key="1">
    <source>
        <dbReference type="EMBL" id="MBX8644430.1"/>
    </source>
</evidence>
<evidence type="ECO:0000313" key="2">
    <source>
        <dbReference type="Proteomes" id="UP000750197"/>
    </source>
</evidence>